<organism evidence="10 11">
    <name type="scientific">Seminavis robusta</name>
    <dbReference type="NCBI Taxonomy" id="568900"/>
    <lineage>
        <taxon>Eukaryota</taxon>
        <taxon>Sar</taxon>
        <taxon>Stramenopiles</taxon>
        <taxon>Ochrophyta</taxon>
        <taxon>Bacillariophyta</taxon>
        <taxon>Bacillariophyceae</taxon>
        <taxon>Bacillariophycidae</taxon>
        <taxon>Naviculales</taxon>
        <taxon>Naviculaceae</taxon>
        <taxon>Seminavis</taxon>
    </lineage>
</organism>
<evidence type="ECO:0000256" key="4">
    <source>
        <dbReference type="ARBA" id="ARBA00022664"/>
    </source>
</evidence>
<dbReference type="GO" id="GO:0046540">
    <property type="term" value="C:U4/U6 x U5 tri-snRNP complex"/>
    <property type="evidence" value="ECO:0007669"/>
    <property type="project" value="TreeGrafter"/>
</dbReference>
<feature type="domain" description="Pre-mRNA processing factor 4 (PRP4)-like" evidence="9">
    <location>
        <begin position="111"/>
        <end position="164"/>
    </location>
</feature>
<dbReference type="GO" id="GO:0071021">
    <property type="term" value="C:U2-type post-spliceosomal complex"/>
    <property type="evidence" value="ECO:0007669"/>
    <property type="project" value="TreeGrafter"/>
</dbReference>
<feature type="compositionally biased region" description="Basic and acidic residues" evidence="8">
    <location>
        <begin position="188"/>
        <end position="203"/>
    </location>
</feature>
<proteinExistence type="inferred from homology"/>
<keyword evidence="5" id="KW-0747">Spliceosome</keyword>
<dbReference type="OrthoDB" id="10261918at2759"/>
<evidence type="ECO:0000256" key="3">
    <source>
        <dbReference type="ARBA" id="ARBA00018242"/>
    </source>
</evidence>
<feature type="compositionally biased region" description="Acidic residues" evidence="8">
    <location>
        <begin position="204"/>
        <end position="214"/>
    </location>
</feature>
<name>A0A9N8DLP4_9STRA</name>
<dbReference type="EMBL" id="CAICTM010000193">
    <property type="protein sequence ID" value="CAB9504360.1"/>
    <property type="molecule type" value="Genomic_DNA"/>
</dbReference>
<evidence type="ECO:0000256" key="7">
    <source>
        <dbReference type="ARBA" id="ARBA00023242"/>
    </source>
</evidence>
<dbReference type="AlphaFoldDB" id="A0A9N8DLP4"/>
<dbReference type="Gene3D" id="4.10.280.110">
    <property type="entry name" value="Pre-mRNA processing factor 4 domain"/>
    <property type="match status" value="1"/>
</dbReference>
<dbReference type="PANTHER" id="PTHR13007:SF19">
    <property type="entry name" value="PRE-MRNA-SPLICING FACTOR 18"/>
    <property type="match status" value="1"/>
</dbReference>
<keyword evidence="6" id="KW-0508">mRNA splicing</keyword>
<feature type="region of interest" description="Disordered" evidence="8">
    <location>
        <begin position="168"/>
        <end position="215"/>
    </location>
</feature>
<evidence type="ECO:0000256" key="6">
    <source>
        <dbReference type="ARBA" id="ARBA00023187"/>
    </source>
</evidence>
<dbReference type="Proteomes" id="UP001153069">
    <property type="component" value="Unassembled WGS sequence"/>
</dbReference>
<gene>
    <name evidence="10" type="ORF">SEMRO_194_G083000.1</name>
</gene>
<dbReference type="SMART" id="SM00500">
    <property type="entry name" value="SFM"/>
    <property type="match status" value="1"/>
</dbReference>
<keyword evidence="11" id="KW-1185">Reference proteome</keyword>
<evidence type="ECO:0000256" key="2">
    <source>
        <dbReference type="ARBA" id="ARBA00008137"/>
    </source>
</evidence>
<dbReference type="GO" id="GO:0005682">
    <property type="term" value="C:U5 snRNP"/>
    <property type="evidence" value="ECO:0007669"/>
    <property type="project" value="TreeGrafter"/>
</dbReference>
<keyword evidence="4" id="KW-0507">mRNA processing</keyword>
<dbReference type="SUPFAM" id="SSF158230">
    <property type="entry name" value="PRP4-like"/>
    <property type="match status" value="1"/>
</dbReference>
<comment type="similarity">
    <text evidence="2">Belongs to the PRP18 family.</text>
</comment>
<dbReference type="Gene3D" id="1.20.940.10">
    <property type="entry name" value="Functional domain of the splicing factor Prp18"/>
    <property type="match status" value="1"/>
</dbReference>
<evidence type="ECO:0000259" key="9">
    <source>
        <dbReference type="SMART" id="SM00500"/>
    </source>
</evidence>
<reference evidence="10" key="1">
    <citation type="submission" date="2020-06" db="EMBL/GenBank/DDBJ databases">
        <authorList>
            <consortium name="Plant Systems Biology data submission"/>
        </authorList>
    </citation>
    <scope>NUCLEOTIDE SEQUENCE</scope>
    <source>
        <strain evidence="10">D6</strain>
    </source>
</reference>
<dbReference type="InterPro" id="IPR014906">
    <property type="entry name" value="PRP4-like"/>
</dbReference>
<sequence length="371" mass="42151">MDLLKRELERKKKTVEKAKATSGGRRFFRAGDLRRQEEEEEEEKQAKYAASRKKRKLGSDQDDDDHTTTAALGSKKKKDKGSQKAKESETQEKESSVSKKSQSESNEAVRLSSDEITKKLRAFGLPIKLFGESLEDRVKRLRKALDEQRKAQAGDAEMDEFRLGRGHGIRNTFLGKDKDDTTGAGEQAHVEETDAAKDDKETETKDDDDDLGDDSDPHKRVYKYFKGLLKGWEDDLVARPDSVKRSVAGRNETKTLKQCKDYIRPMFKLLKSRRMDESILTKLNRIVSFCLEEEFVKAHDTYIDISIGRAAWPIGVTMVGIHARTGRAKIESSNVAHVMNSELQRKYLTSVKRLMTYAQKKSAADPSKKVL</sequence>
<evidence type="ECO:0000313" key="10">
    <source>
        <dbReference type="EMBL" id="CAB9504360.1"/>
    </source>
</evidence>
<dbReference type="GO" id="GO:0000350">
    <property type="term" value="P:generation of catalytic spliceosome for second transesterification step"/>
    <property type="evidence" value="ECO:0007669"/>
    <property type="project" value="TreeGrafter"/>
</dbReference>
<comment type="subcellular location">
    <subcellularLocation>
        <location evidence="1">Nucleus</location>
    </subcellularLocation>
</comment>
<dbReference type="PANTHER" id="PTHR13007">
    <property type="entry name" value="PRE-MRNA SPLICING FACTOR-RELATED"/>
    <property type="match status" value="1"/>
</dbReference>
<protein>
    <recommendedName>
        <fullName evidence="3">Pre-mRNA-splicing factor 18</fullName>
    </recommendedName>
</protein>
<dbReference type="InterPro" id="IPR036285">
    <property type="entry name" value="PRP4-like_sf"/>
</dbReference>
<comment type="caution">
    <text evidence="10">The sequence shown here is derived from an EMBL/GenBank/DDBJ whole genome shotgun (WGS) entry which is preliminary data.</text>
</comment>
<feature type="compositionally biased region" description="Basic and acidic residues" evidence="8">
    <location>
        <begin position="1"/>
        <end position="19"/>
    </location>
</feature>
<evidence type="ECO:0000256" key="8">
    <source>
        <dbReference type="SAM" id="MobiDB-lite"/>
    </source>
</evidence>
<accession>A0A9N8DLP4</accession>
<keyword evidence="7" id="KW-0539">Nucleus</keyword>
<evidence type="ECO:0000256" key="5">
    <source>
        <dbReference type="ARBA" id="ARBA00022728"/>
    </source>
</evidence>
<evidence type="ECO:0000256" key="1">
    <source>
        <dbReference type="ARBA" id="ARBA00004123"/>
    </source>
</evidence>
<dbReference type="InterPro" id="IPR039979">
    <property type="entry name" value="PRPF18"/>
</dbReference>
<dbReference type="SUPFAM" id="SSF47938">
    <property type="entry name" value="Functional domain of the splicing factor Prp18"/>
    <property type="match status" value="1"/>
</dbReference>
<dbReference type="Pfam" id="PF08799">
    <property type="entry name" value="PRP4"/>
    <property type="match status" value="1"/>
</dbReference>
<feature type="compositionally biased region" description="Basic and acidic residues" evidence="8">
    <location>
        <begin position="80"/>
        <end position="97"/>
    </location>
</feature>
<evidence type="ECO:0000313" key="11">
    <source>
        <dbReference type="Proteomes" id="UP001153069"/>
    </source>
</evidence>
<feature type="region of interest" description="Disordered" evidence="8">
    <location>
        <begin position="1"/>
        <end position="116"/>
    </location>
</feature>
<dbReference type="Pfam" id="PF02840">
    <property type="entry name" value="Prp18"/>
    <property type="match status" value="1"/>
</dbReference>
<dbReference type="InterPro" id="IPR004098">
    <property type="entry name" value="Prp18"/>
</dbReference>